<dbReference type="AlphaFoldDB" id="A0A0G4F7R2"/>
<protein>
    <submittedName>
        <fullName evidence="2">Uncharacterized protein</fullName>
    </submittedName>
</protein>
<gene>
    <name evidence="2" type="ORF">Cvel_2935</name>
</gene>
<dbReference type="EMBL" id="CDMZ01000187">
    <property type="protein sequence ID" value="CEM08733.1"/>
    <property type="molecule type" value="Genomic_DNA"/>
</dbReference>
<proteinExistence type="predicted"/>
<evidence type="ECO:0000256" key="1">
    <source>
        <dbReference type="SAM" id="MobiDB-lite"/>
    </source>
</evidence>
<organism evidence="2">
    <name type="scientific">Chromera velia CCMP2878</name>
    <dbReference type="NCBI Taxonomy" id="1169474"/>
    <lineage>
        <taxon>Eukaryota</taxon>
        <taxon>Sar</taxon>
        <taxon>Alveolata</taxon>
        <taxon>Colpodellida</taxon>
        <taxon>Chromeraceae</taxon>
        <taxon>Chromera</taxon>
    </lineage>
</organism>
<dbReference type="VEuPathDB" id="CryptoDB:Cvel_2935"/>
<reference evidence="2" key="1">
    <citation type="submission" date="2014-11" db="EMBL/GenBank/DDBJ databases">
        <authorList>
            <person name="Otto D Thomas"/>
            <person name="Naeem Raeece"/>
        </authorList>
    </citation>
    <scope>NUCLEOTIDE SEQUENCE</scope>
</reference>
<evidence type="ECO:0000313" key="2">
    <source>
        <dbReference type="EMBL" id="CEM08733.1"/>
    </source>
</evidence>
<accession>A0A0G4F7R2</accession>
<sequence length="135" mass="14871">MSPPRALPCPLYPSRTFLLFDRQEEKEDCEGGEGEITCTHNAPPTDRGGFLVGTGAGGGRAHHYHQQQQHWQDERELFRAPIRALASHQKARPERVLGCPREFTAEFLSAGKCAAREREEGLKGTVERGESGASG</sequence>
<feature type="region of interest" description="Disordered" evidence="1">
    <location>
        <begin position="30"/>
        <end position="49"/>
    </location>
</feature>
<name>A0A0G4F7R2_9ALVE</name>